<feature type="compositionally biased region" description="Pro residues" evidence="1">
    <location>
        <begin position="379"/>
        <end position="388"/>
    </location>
</feature>
<feature type="transmembrane region" description="Helical" evidence="2">
    <location>
        <begin position="279"/>
        <end position="300"/>
    </location>
</feature>
<name>A0A0C9V659_SPHS4</name>
<dbReference type="Proteomes" id="UP000054279">
    <property type="component" value="Unassembled WGS sequence"/>
</dbReference>
<evidence type="ECO:0000256" key="1">
    <source>
        <dbReference type="SAM" id="MobiDB-lite"/>
    </source>
</evidence>
<feature type="compositionally biased region" description="Low complexity" evidence="1">
    <location>
        <begin position="389"/>
        <end position="399"/>
    </location>
</feature>
<organism evidence="3 4">
    <name type="scientific">Sphaerobolus stellatus (strain SS14)</name>
    <dbReference type="NCBI Taxonomy" id="990650"/>
    <lineage>
        <taxon>Eukaryota</taxon>
        <taxon>Fungi</taxon>
        <taxon>Dikarya</taxon>
        <taxon>Basidiomycota</taxon>
        <taxon>Agaricomycotina</taxon>
        <taxon>Agaricomycetes</taxon>
        <taxon>Phallomycetidae</taxon>
        <taxon>Geastrales</taxon>
        <taxon>Sphaerobolaceae</taxon>
        <taxon>Sphaerobolus</taxon>
    </lineage>
</organism>
<reference evidence="3 4" key="1">
    <citation type="submission" date="2014-06" db="EMBL/GenBank/DDBJ databases">
        <title>Evolutionary Origins and Diversification of the Mycorrhizal Mutualists.</title>
        <authorList>
            <consortium name="DOE Joint Genome Institute"/>
            <consortium name="Mycorrhizal Genomics Consortium"/>
            <person name="Kohler A."/>
            <person name="Kuo A."/>
            <person name="Nagy L.G."/>
            <person name="Floudas D."/>
            <person name="Copeland A."/>
            <person name="Barry K.W."/>
            <person name="Cichocki N."/>
            <person name="Veneault-Fourrey C."/>
            <person name="LaButti K."/>
            <person name="Lindquist E.A."/>
            <person name="Lipzen A."/>
            <person name="Lundell T."/>
            <person name="Morin E."/>
            <person name="Murat C."/>
            <person name="Riley R."/>
            <person name="Ohm R."/>
            <person name="Sun H."/>
            <person name="Tunlid A."/>
            <person name="Henrissat B."/>
            <person name="Grigoriev I.V."/>
            <person name="Hibbett D.S."/>
            <person name="Martin F."/>
        </authorList>
    </citation>
    <scope>NUCLEOTIDE SEQUENCE [LARGE SCALE GENOMIC DNA]</scope>
    <source>
        <strain evidence="3 4">SS14</strain>
    </source>
</reference>
<feature type="compositionally biased region" description="Polar residues" evidence="1">
    <location>
        <begin position="157"/>
        <end position="168"/>
    </location>
</feature>
<feature type="region of interest" description="Disordered" evidence="1">
    <location>
        <begin position="124"/>
        <end position="273"/>
    </location>
</feature>
<accession>A0A0C9V659</accession>
<dbReference type="HOGENOM" id="CLU_551160_0_0_1"/>
<dbReference type="EMBL" id="KN837172">
    <property type="protein sequence ID" value="KIJ37077.1"/>
    <property type="molecule type" value="Genomic_DNA"/>
</dbReference>
<proteinExistence type="predicted"/>
<sequence length="495" mass="54563">MPQGHGWFGVFFNLVVFIVPFVIGRVVESSERKRYRRRHNSARVYRIYWDVHTDILRSPMCSDRWPKLRRSWAVYFPVNGYRWKALFFFNAADNLCQEGFVGAFLSRTINASPDQLEQLIAKVEGSQPPSQPPPLASVPTTRAPVPLSTPIPKSPVSIVSNTPAESIQPTIPSADTSAPPSASTSTTSTTSESSSTSITTSSVSTTHLSSESSDSTLSTPLPSSRGSSRSSSVQAPTSLPTSTVAVTTTSNATSTNDVNFPTSRASTNGSASHPRKATLALIGGLLAMLLVAIGLLVLFIKTRRWRLSTLPQAPDFQTEPALSRNFQMPFTSRLVTPPFRKQMSFWAAKGWRRFYDEEHLISPFQIDLMESASSQPGPSVLPIPPPVSSKPALSHSRSTSRLSDSTIVASLNLRQTTSPCFKLCVQVYRCLLRKSIEPNSNLVLHRNPGHYFWQAKFKNSLISKEFLREKIINQATGGFPNMTQLSQAASTQWHY</sequence>
<feature type="region of interest" description="Disordered" evidence="1">
    <location>
        <begin position="373"/>
        <end position="399"/>
    </location>
</feature>
<feature type="compositionally biased region" description="Polar residues" evidence="1">
    <location>
        <begin position="257"/>
        <end position="271"/>
    </location>
</feature>
<evidence type="ECO:0000313" key="4">
    <source>
        <dbReference type="Proteomes" id="UP000054279"/>
    </source>
</evidence>
<keyword evidence="2" id="KW-0472">Membrane</keyword>
<keyword evidence="2" id="KW-0812">Transmembrane</keyword>
<gene>
    <name evidence="3" type="ORF">M422DRAFT_50701</name>
</gene>
<evidence type="ECO:0000256" key="2">
    <source>
        <dbReference type="SAM" id="Phobius"/>
    </source>
</evidence>
<dbReference type="AlphaFoldDB" id="A0A0C9V659"/>
<keyword evidence="2" id="KW-1133">Transmembrane helix</keyword>
<keyword evidence="4" id="KW-1185">Reference proteome</keyword>
<feature type="transmembrane region" description="Helical" evidence="2">
    <location>
        <begin position="6"/>
        <end position="27"/>
    </location>
</feature>
<evidence type="ECO:0000313" key="3">
    <source>
        <dbReference type="EMBL" id="KIJ37077.1"/>
    </source>
</evidence>
<feature type="compositionally biased region" description="Low complexity" evidence="1">
    <location>
        <begin position="169"/>
        <end position="256"/>
    </location>
</feature>
<protein>
    <submittedName>
        <fullName evidence="3">Uncharacterized protein</fullName>
    </submittedName>
</protein>